<accession>A0ABD4T762</accession>
<evidence type="ECO:0000259" key="1">
    <source>
        <dbReference type="Pfam" id="PF05050"/>
    </source>
</evidence>
<feature type="domain" description="Methyltransferase FkbM" evidence="1">
    <location>
        <begin position="93"/>
        <end position="227"/>
    </location>
</feature>
<dbReference type="Gene3D" id="3.40.50.150">
    <property type="entry name" value="Vaccinia Virus protein VP39"/>
    <property type="match status" value="1"/>
</dbReference>
<dbReference type="InterPro" id="IPR029063">
    <property type="entry name" value="SAM-dependent_MTases_sf"/>
</dbReference>
<sequence length="242" mass="28585">MEYPFLEKSLFGRIKQRIRLEYQVFRQETLEFEKVKIRLNKGLSKKIYKALCYGYYEFEELQILRKYLSKDDLVFELGTGLGLISAYCSRSIGSEKVFTYEANPFMKKLINDTYWLNNVNPQLDICLLGENTGEAVFFIEEDFWISSTVQHTTGARSVKIPVKSFNREIYRINPTFLILDIEGGEYELFQFADFHDIRKILIEIHDDILGLEKTRFVLNTLITQGFRINEEISSKNVSFWQR</sequence>
<dbReference type="GO" id="GO:0008168">
    <property type="term" value="F:methyltransferase activity"/>
    <property type="evidence" value="ECO:0007669"/>
    <property type="project" value="UniProtKB-KW"/>
</dbReference>
<name>A0ABD4T762_9CYAN</name>
<gene>
    <name evidence="2" type="ORF">QQ91_0017415</name>
</gene>
<evidence type="ECO:0000313" key="2">
    <source>
        <dbReference type="EMBL" id="MCM1984606.1"/>
    </source>
</evidence>
<dbReference type="Pfam" id="PF05050">
    <property type="entry name" value="Methyltransf_21"/>
    <property type="match status" value="1"/>
</dbReference>
<dbReference type="EMBL" id="JTHE03000100">
    <property type="protein sequence ID" value="MCM1984606.1"/>
    <property type="molecule type" value="Genomic_DNA"/>
</dbReference>
<comment type="caution">
    <text evidence="2">The sequence shown here is derived from an EMBL/GenBank/DDBJ whole genome shotgun (WGS) entry which is preliminary data.</text>
</comment>
<dbReference type="Proteomes" id="UP000031561">
    <property type="component" value="Unassembled WGS sequence"/>
</dbReference>
<keyword evidence="2" id="KW-0808">Transferase</keyword>
<dbReference type="RefSeq" id="WP_166276641.1">
    <property type="nucleotide sequence ID" value="NZ_JTHE03000100.1"/>
</dbReference>
<dbReference type="SUPFAM" id="SSF53335">
    <property type="entry name" value="S-adenosyl-L-methionine-dependent methyltransferases"/>
    <property type="match status" value="1"/>
</dbReference>
<keyword evidence="3" id="KW-1185">Reference proteome</keyword>
<evidence type="ECO:0000313" key="3">
    <source>
        <dbReference type="Proteomes" id="UP000031561"/>
    </source>
</evidence>
<organism evidence="2 3">
    <name type="scientific">Lyngbya confervoides BDU141951</name>
    <dbReference type="NCBI Taxonomy" id="1574623"/>
    <lineage>
        <taxon>Bacteria</taxon>
        <taxon>Bacillati</taxon>
        <taxon>Cyanobacteriota</taxon>
        <taxon>Cyanophyceae</taxon>
        <taxon>Oscillatoriophycideae</taxon>
        <taxon>Oscillatoriales</taxon>
        <taxon>Microcoleaceae</taxon>
        <taxon>Lyngbya</taxon>
    </lineage>
</organism>
<keyword evidence="2" id="KW-0489">Methyltransferase</keyword>
<protein>
    <submittedName>
        <fullName evidence="2">FkbM family methyltransferase</fullName>
    </submittedName>
</protein>
<dbReference type="AlphaFoldDB" id="A0ABD4T762"/>
<dbReference type="InterPro" id="IPR006342">
    <property type="entry name" value="FkbM_mtfrase"/>
</dbReference>
<reference evidence="2 3" key="1">
    <citation type="journal article" date="2015" name="Genome Announc.">
        <title>Draft Genome Sequence of Filamentous Marine Cyanobacterium Lyngbya confervoides Strain BDU141951.</title>
        <authorList>
            <person name="Chandrababunaidu M.M."/>
            <person name="Sen D."/>
            <person name="Tripathy S."/>
        </authorList>
    </citation>
    <scope>NUCLEOTIDE SEQUENCE [LARGE SCALE GENOMIC DNA]</scope>
    <source>
        <strain evidence="2 3">BDU141951</strain>
    </source>
</reference>
<proteinExistence type="predicted"/>
<dbReference type="GO" id="GO:0032259">
    <property type="term" value="P:methylation"/>
    <property type="evidence" value="ECO:0007669"/>
    <property type="project" value="UniProtKB-KW"/>
</dbReference>